<sequence length="304" mass="33835" precursor="true">MQNKLNRSALGVLVAALLAVPAWAEPMPDEAALQLLQRVNDLEQELRNLRGDNEKLQNELETVRKSQKESFQQVDDRLEKLQDTAADKPADTAVKSDSITTDKPADKPMDKPADKPLDKDPNGFYSYGTGKSDDKNPATPLNKPEDKPTDKPVDTAKATESTPSTSTADKDKVAPAQDERSVYDHAFQTLLQDPKEAVPEFRSFLKEYPKSSLAPSAQYWVGEALYAEKDFKGAIEEFLVVLKEHKGSDKAPDAALKLGYSFYELKEWDKASQTLKDVISFFPGSAETVKMAQERLDKMKTEGH</sequence>
<dbReference type="PROSITE" id="PS50005">
    <property type="entry name" value="TPR"/>
    <property type="match status" value="1"/>
</dbReference>
<dbReference type="InterPro" id="IPR034706">
    <property type="entry name" value="CpoB"/>
</dbReference>
<dbReference type="InterPro" id="IPR011990">
    <property type="entry name" value="TPR-like_helical_dom_sf"/>
</dbReference>
<evidence type="ECO:0000313" key="5">
    <source>
        <dbReference type="EMBL" id="OQX11551.1"/>
    </source>
</evidence>
<keyword evidence="1" id="KW-0132">Cell division</keyword>
<dbReference type="SUPFAM" id="SSF48452">
    <property type="entry name" value="TPR-like"/>
    <property type="match status" value="1"/>
</dbReference>
<feature type="compositionally biased region" description="Basic and acidic residues" evidence="3">
    <location>
        <begin position="103"/>
        <end position="121"/>
    </location>
</feature>
<dbReference type="NCBIfam" id="TIGR02795">
    <property type="entry name" value="tol_pal_ybgF"/>
    <property type="match status" value="1"/>
</dbReference>
<dbReference type="GO" id="GO:0030288">
    <property type="term" value="C:outer membrane-bounded periplasmic space"/>
    <property type="evidence" value="ECO:0007669"/>
    <property type="project" value="UniProtKB-UniRule"/>
</dbReference>
<comment type="subcellular location">
    <subcellularLocation>
        <location evidence="1">Periplasm</location>
    </subcellularLocation>
</comment>
<dbReference type="GO" id="GO:0043093">
    <property type="term" value="P:FtsZ-dependent cytokinesis"/>
    <property type="evidence" value="ECO:0007669"/>
    <property type="project" value="UniProtKB-UniRule"/>
</dbReference>
<comment type="caution">
    <text evidence="5">The sequence shown here is derived from an EMBL/GenBank/DDBJ whole genome shotgun (WGS) entry which is preliminary data.</text>
</comment>
<dbReference type="Pfam" id="PF13174">
    <property type="entry name" value="TPR_6"/>
    <property type="match status" value="1"/>
</dbReference>
<keyword evidence="1" id="KW-0732">Signal</keyword>
<proteinExistence type="inferred from homology"/>
<comment type="similarity">
    <text evidence="1">Belongs to the CpoB family.</text>
</comment>
<organism evidence="5 6">
    <name type="scientific">Thiothrix lacustris</name>
    <dbReference type="NCBI Taxonomy" id="525917"/>
    <lineage>
        <taxon>Bacteria</taxon>
        <taxon>Pseudomonadati</taxon>
        <taxon>Pseudomonadota</taxon>
        <taxon>Gammaproteobacteria</taxon>
        <taxon>Thiotrichales</taxon>
        <taxon>Thiotrichaceae</taxon>
        <taxon>Thiothrix</taxon>
    </lineage>
</organism>
<evidence type="ECO:0000256" key="2">
    <source>
        <dbReference type="PROSITE-ProRule" id="PRU00339"/>
    </source>
</evidence>
<protein>
    <recommendedName>
        <fullName evidence="1">Cell division coordinator CpoB</fullName>
    </recommendedName>
</protein>
<gene>
    <name evidence="1" type="primary">cpoB</name>
    <name evidence="5" type="ORF">BWK73_17410</name>
</gene>
<name>A0A1Y1QQW3_9GAMM</name>
<keyword evidence="2" id="KW-0802">TPR repeat</keyword>
<dbReference type="Pfam" id="PF16331">
    <property type="entry name" value="TolA_bind_tri"/>
    <property type="match status" value="1"/>
</dbReference>
<keyword evidence="1" id="KW-0131">Cell cycle</keyword>
<feature type="compositionally biased region" description="Basic and acidic residues" evidence="3">
    <location>
        <begin position="168"/>
        <end position="179"/>
    </location>
</feature>
<accession>A0A1Y1QQW3</accession>
<feature type="signal peptide" evidence="1">
    <location>
        <begin position="1"/>
        <end position="24"/>
    </location>
</feature>
<feature type="compositionally biased region" description="Basic and acidic residues" evidence="3">
    <location>
        <begin position="50"/>
        <end position="90"/>
    </location>
</feature>
<dbReference type="Proteomes" id="UP000192491">
    <property type="component" value="Unassembled WGS sequence"/>
</dbReference>
<feature type="chain" id="PRO_5013414957" description="Cell division coordinator CpoB" evidence="1">
    <location>
        <begin position="25"/>
        <end position="304"/>
    </location>
</feature>
<dbReference type="Gene3D" id="1.20.5.110">
    <property type="match status" value="1"/>
</dbReference>
<dbReference type="HAMAP" id="MF_02066">
    <property type="entry name" value="CpoB"/>
    <property type="match status" value="1"/>
</dbReference>
<evidence type="ECO:0000313" key="6">
    <source>
        <dbReference type="Proteomes" id="UP000192491"/>
    </source>
</evidence>
<dbReference type="Gene3D" id="1.25.40.10">
    <property type="entry name" value="Tetratricopeptide repeat domain"/>
    <property type="match status" value="1"/>
</dbReference>
<dbReference type="InterPro" id="IPR032519">
    <property type="entry name" value="YbgF_tri"/>
</dbReference>
<feature type="region of interest" description="Disordered" evidence="3">
    <location>
        <begin position="50"/>
        <end position="179"/>
    </location>
</feature>
<dbReference type="InterPro" id="IPR014162">
    <property type="entry name" value="CpoB_C"/>
</dbReference>
<evidence type="ECO:0000256" key="1">
    <source>
        <dbReference type="HAMAP-Rule" id="MF_02066"/>
    </source>
</evidence>
<comment type="function">
    <text evidence="1">Mediates coordination of peptidoglycan synthesis and outer membrane constriction during cell division.</text>
</comment>
<dbReference type="GO" id="GO:0070206">
    <property type="term" value="P:protein trimerization"/>
    <property type="evidence" value="ECO:0007669"/>
    <property type="project" value="InterPro"/>
</dbReference>
<feature type="compositionally biased region" description="Basic and acidic residues" evidence="3">
    <location>
        <begin position="143"/>
        <end position="154"/>
    </location>
</feature>
<dbReference type="InterPro" id="IPR019734">
    <property type="entry name" value="TPR_rpt"/>
</dbReference>
<reference evidence="5 6" key="1">
    <citation type="submission" date="2017-01" db="EMBL/GenBank/DDBJ databases">
        <title>Novel large sulfur bacteria in the metagenomes of groundwater-fed chemosynthetic microbial mats in the Lake Huron basin.</title>
        <authorList>
            <person name="Sharrar A.M."/>
            <person name="Flood B.E."/>
            <person name="Bailey J.V."/>
            <person name="Jones D.S."/>
            <person name="Biddanda B."/>
            <person name="Ruberg S.A."/>
            <person name="Marcus D.N."/>
            <person name="Dick G.J."/>
        </authorList>
    </citation>
    <scope>NUCLEOTIDE SEQUENCE [LARGE SCALE GENOMIC DNA]</scope>
    <source>
        <strain evidence="5">A8</strain>
    </source>
</reference>
<feature type="repeat" description="TPR" evidence="2">
    <location>
        <begin position="252"/>
        <end position="285"/>
    </location>
</feature>
<keyword evidence="1" id="KW-0574">Periplasm</keyword>
<evidence type="ECO:0000256" key="3">
    <source>
        <dbReference type="SAM" id="MobiDB-lite"/>
    </source>
</evidence>
<feature type="compositionally biased region" description="Polar residues" evidence="3">
    <location>
        <begin position="158"/>
        <end position="167"/>
    </location>
</feature>
<dbReference type="Pfam" id="PF13432">
    <property type="entry name" value="TPR_16"/>
    <property type="match status" value="1"/>
</dbReference>
<dbReference type="EMBL" id="MTEJ01000085">
    <property type="protein sequence ID" value="OQX11551.1"/>
    <property type="molecule type" value="Genomic_DNA"/>
</dbReference>
<feature type="domain" description="YbgF trimerisation" evidence="4">
    <location>
        <begin position="30"/>
        <end position="86"/>
    </location>
</feature>
<dbReference type="AlphaFoldDB" id="A0A1Y1QQW3"/>
<evidence type="ECO:0000259" key="4">
    <source>
        <dbReference type="Pfam" id="PF16331"/>
    </source>
</evidence>